<dbReference type="AlphaFoldDB" id="U5EKA3"/>
<protein>
    <submittedName>
        <fullName evidence="5">Putative fms</fullName>
    </submittedName>
</protein>
<feature type="compositionally biased region" description="Basic and acidic residues" evidence="4">
    <location>
        <begin position="1"/>
        <end position="14"/>
    </location>
</feature>
<feature type="compositionally biased region" description="Polar residues" evidence="4">
    <location>
        <begin position="319"/>
        <end position="331"/>
    </location>
</feature>
<dbReference type="GO" id="GO:0003729">
    <property type="term" value="F:mRNA binding"/>
    <property type="evidence" value="ECO:0007669"/>
    <property type="project" value="TreeGrafter"/>
</dbReference>
<evidence type="ECO:0000256" key="2">
    <source>
        <dbReference type="ARBA" id="ARBA00008044"/>
    </source>
</evidence>
<evidence type="ECO:0000256" key="1">
    <source>
        <dbReference type="ARBA" id="ARBA00004123"/>
    </source>
</evidence>
<name>U5EKA3_9DIPT</name>
<evidence type="ECO:0000256" key="3">
    <source>
        <dbReference type="ARBA" id="ARBA00023242"/>
    </source>
</evidence>
<dbReference type="GO" id="GO:0006406">
    <property type="term" value="P:mRNA export from nucleus"/>
    <property type="evidence" value="ECO:0007669"/>
    <property type="project" value="TreeGrafter"/>
</dbReference>
<dbReference type="PANTHER" id="PTHR13375">
    <property type="entry name" value="FMS INTERACTING PROTEIN"/>
    <property type="match status" value="1"/>
</dbReference>
<evidence type="ECO:0000313" key="5">
    <source>
        <dbReference type="EMBL" id="JAB57986.1"/>
    </source>
</evidence>
<feature type="region of interest" description="Disordered" evidence="4">
    <location>
        <begin position="1"/>
        <end position="30"/>
    </location>
</feature>
<dbReference type="InterPro" id="IPR019163">
    <property type="entry name" value="THO_Thoc5"/>
</dbReference>
<feature type="region of interest" description="Disordered" evidence="4">
    <location>
        <begin position="315"/>
        <end position="364"/>
    </location>
</feature>
<feature type="compositionally biased region" description="Basic residues" evidence="4">
    <location>
        <begin position="345"/>
        <end position="354"/>
    </location>
</feature>
<reference evidence="5" key="1">
    <citation type="journal article" date="2014" name="Insect Biochem. Mol. Biol.">
        <title>An insight into the sialome of the frog biting fly, Corethrella appendiculata.</title>
        <authorList>
            <person name="Ribeiro J.M.C."/>
            <person name="Chagas A.C."/>
            <person name="Pham V.M."/>
            <person name="Lounibos L.P."/>
            <person name="Calvo E."/>
        </authorList>
    </citation>
    <scope>NUCLEOTIDE SEQUENCE</scope>
    <source>
        <tissue evidence="5">Salivary glands</tissue>
    </source>
</reference>
<sequence>MVNKTEAIDKDGSDKKRRKTTTSETSSITTTISPVKLSKEEIYTNTINFEEKESIKRTPEKDAIIFHNTCEDIRHLFKEISVLKKENTDEARSKIADKRIEGSLAFVLLKKLNRLDKVRIRSGRDALHKEKLRVDSNRLQLQNLLYEADHLKKEVQRCYQFKSQDEEIDLVSLDEFYAAAPQTISQPEKTKTDEHALRIARLEWELQQRKELDALRKELQASKQKVATEIVTKTERLESLAPRLQDLLKATRPLQEALEMEFEKGWEIQKIVRLLVRPLYLLYANISAYSEACDPLIVAQIDGDEEEAKQISIDMEKGSANNEVAENAPQQDSDDEMDGDGERAKSKKRHHHQRQTSTKESILEEKRDQFLKPHPLSVTVTIKVKESKGAISLIFQYLSKMEIVTVGCKLSDFEITGIAAGDVISSENILNGLFSDDHCLESPNPKTKYQLEDLSISTKQFLSLLDERRLGKPYKWAQQLCGLEFISTNKSQSISNDLCQNTIPNVVKLLKTRWSSRLNLYKQIHEIESGSIDTTTLNPEHNLPIKVSSNLLQWTSITFDEYTSSNIVQKFIDANIATSYDLYYRGIITRGSAKLECYVCISCNFPVKPIYWSIVLNWNGKHCADNNSTIREMEFWINSINQQKYSKTLLAVQLKRAITSLDIYLETEAPLHSPIEFTQDKTFLRGFRGRVRSRPFKISSNGSSVVFTQI</sequence>
<evidence type="ECO:0000256" key="4">
    <source>
        <dbReference type="SAM" id="MobiDB-lite"/>
    </source>
</evidence>
<organism evidence="5">
    <name type="scientific">Corethrella appendiculata</name>
    <dbReference type="NCBI Taxonomy" id="1370023"/>
    <lineage>
        <taxon>Eukaryota</taxon>
        <taxon>Metazoa</taxon>
        <taxon>Ecdysozoa</taxon>
        <taxon>Arthropoda</taxon>
        <taxon>Hexapoda</taxon>
        <taxon>Insecta</taxon>
        <taxon>Pterygota</taxon>
        <taxon>Neoptera</taxon>
        <taxon>Endopterygota</taxon>
        <taxon>Diptera</taxon>
        <taxon>Nematocera</taxon>
        <taxon>Culicoidea</taxon>
        <taxon>Chaoboridae</taxon>
        <taxon>Corethrella</taxon>
    </lineage>
</organism>
<dbReference type="EMBL" id="GANO01001885">
    <property type="protein sequence ID" value="JAB57986.1"/>
    <property type="molecule type" value="mRNA"/>
</dbReference>
<comment type="similarity">
    <text evidence="2">Belongs to the THOC5 family.</text>
</comment>
<dbReference type="PANTHER" id="PTHR13375:SF3">
    <property type="entry name" value="THO COMPLEX SUBUNIT 5 HOMOLOG"/>
    <property type="match status" value="1"/>
</dbReference>
<dbReference type="Pfam" id="PF09766">
    <property type="entry name" value="FmiP_Thoc5"/>
    <property type="match status" value="1"/>
</dbReference>
<dbReference type="GO" id="GO:0000445">
    <property type="term" value="C:THO complex part of transcription export complex"/>
    <property type="evidence" value="ECO:0007669"/>
    <property type="project" value="TreeGrafter"/>
</dbReference>
<accession>U5EKA3</accession>
<proteinExistence type="evidence at transcript level"/>
<keyword evidence="3" id="KW-0539">Nucleus</keyword>
<comment type="subcellular location">
    <subcellularLocation>
        <location evidence="1">Nucleus</location>
    </subcellularLocation>
</comment>